<comment type="caution">
    <text evidence="2">The sequence shown here is derived from an EMBL/GenBank/DDBJ whole genome shotgun (WGS) entry which is preliminary data.</text>
</comment>
<feature type="chain" id="PRO_5046541740" evidence="1">
    <location>
        <begin position="20"/>
        <end position="313"/>
    </location>
</feature>
<name>A0ABR8WLN3_9FLAO</name>
<proteinExistence type="predicted"/>
<evidence type="ECO:0000313" key="2">
    <source>
        <dbReference type="EMBL" id="MBD8017934.1"/>
    </source>
</evidence>
<dbReference type="RefSeq" id="WP_251833139.1">
    <property type="nucleotide sequence ID" value="NZ_JACSPS010000002.1"/>
</dbReference>
<feature type="signal peptide" evidence="1">
    <location>
        <begin position="1"/>
        <end position="19"/>
    </location>
</feature>
<evidence type="ECO:0000313" key="3">
    <source>
        <dbReference type="Proteomes" id="UP000626242"/>
    </source>
</evidence>
<dbReference type="Proteomes" id="UP000626242">
    <property type="component" value="Unassembled WGS sequence"/>
</dbReference>
<evidence type="ECO:0000256" key="1">
    <source>
        <dbReference type="SAM" id="SignalP"/>
    </source>
</evidence>
<dbReference type="EMBL" id="JACSPS010000002">
    <property type="protein sequence ID" value="MBD8017934.1"/>
    <property type="molecule type" value="Genomic_DNA"/>
</dbReference>
<gene>
    <name evidence="2" type="ORF">H9628_05575</name>
</gene>
<organism evidence="2 3">
    <name type="scientific">Kaistella pullorum</name>
    <dbReference type="NCBI Taxonomy" id="2763074"/>
    <lineage>
        <taxon>Bacteria</taxon>
        <taxon>Pseudomonadati</taxon>
        <taxon>Bacteroidota</taxon>
        <taxon>Flavobacteriia</taxon>
        <taxon>Flavobacteriales</taxon>
        <taxon>Weeksellaceae</taxon>
        <taxon>Chryseobacterium group</taxon>
        <taxon>Kaistella</taxon>
    </lineage>
</organism>
<sequence length="313" mass="34524">MIKKLLLCAAFMASAAAYSQTQEDLGKIQLSVSFTEAQTERFEQDVLLKTESKLTQLLADYGIAATNYNNGLLLQPNIIINSQDVVEGGMQNINVITMTLQLVIRQDQTDIIFSSYSKTLKGTGRNTALAISNALNTLSAGDPSLVAFLNKGTDKVLKYYESNCNQIISKSANLDKSGKYAESLALLASIPDAARCYNTAQSKSLEIFSNLQRKECSAFISDAKMFIAQKDYSSAFEVLSRVGSVSPCAAESSLLVKNIENRITAEEKKQWDQQMNMRKDHVALEKQRISAIKDIAVSFYNSQKRPGNVIIVR</sequence>
<keyword evidence="3" id="KW-1185">Reference proteome</keyword>
<reference evidence="2 3" key="1">
    <citation type="submission" date="2020-08" db="EMBL/GenBank/DDBJ databases">
        <title>A Genomic Blueprint of the Chicken Gut Microbiome.</title>
        <authorList>
            <person name="Gilroy R."/>
            <person name="Ravi A."/>
            <person name="Getino M."/>
            <person name="Pursley I."/>
            <person name="Horton D.L."/>
            <person name="Alikhan N.-F."/>
            <person name="Baker D."/>
            <person name="Gharbi K."/>
            <person name="Hall N."/>
            <person name="Watson M."/>
            <person name="Adriaenssens E.M."/>
            <person name="Foster-Nyarko E."/>
            <person name="Jarju S."/>
            <person name="Secka A."/>
            <person name="Antonio M."/>
            <person name="Oren A."/>
            <person name="Chaudhuri R."/>
            <person name="La Ragione R.M."/>
            <person name="Hildebrand F."/>
            <person name="Pallen M.J."/>
        </authorList>
    </citation>
    <scope>NUCLEOTIDE SEQUENCE [LARGE SCALE GENOMIC DNA]</scope>
    <source>
        <strain evidence="2 3">Sa1CVA4</strain>
    </source>
</reference>
<protein>
    <submittedName>
        <fullName evidence="2">Uncharacterized protein</fullName>
    </submittedName>
</protein>
<accession>A0ABR8WLN3</accession>
<keyword evidence="1" id="KW-0732">Signal</keyword>